<dbReference type="Proteomes" id="UP000562395">
    <property type="component" value="Unassembled WGS sequence"/>
</dbReference>
<reference evidence="3 4" key="1">
    <citation type="submission" date="2020-08" db="EMBL/GenBank/DDBJ databases">
        <title>Genomic Encyclopedia of Type Strains, Phase IV (KMG-IV): sequencing the most valuable type-strain genomes for metagenomic binning, comparative biology and taxonomic classification.</title>
        <authorList>
            <person name="Goeker M."/>
        </authorList>
    </citation>
    <scope>NUCLEOTIDE SEQUENCE [LARGE SCALE GENOMIC DNA]</scope>
    <source>
        <strain evidence="3 4">DSM 14552</strain>
    </source>
</reference>
<name>A0A7W6EVI8_9SPHN</name>
<sequence length="40" mass="4312">MASANDMKAANATYEGFVNLVKWATPIICVLAFVVVLVIQ</sequence>
<keyword evidence="4" id="KW-1185">Reference proteome</keyword>
<organism evidence="3 4">
    <name type="scientific">Novosphingobium hassiacum</name>
    <dbReference type="NCBI Taxonomy" id="173676"/>
    <lineage>
        <taxon>Bacteria</taxon>
        <taxon>Pseudomonadati</taxon>
        <taxon>Pseudomonadota</taxon>
        <taxon>Alphaproteobacteria</taxon>
        <taxon>Sphingomonadales</taxon>
        <taxon>Sphingomonadaceae</taxon>
        <taxon>Novosphingobium</taxon>
    </lineage>
</organism>
<dbReference type="EMBL" id="JACICY010000003">
    <property type="protein sequence ID" value="MBB3860206.1"/>
    <property type="molecule type" value="Genomic_DNA"/>
</dbReference>
<feature type="domain" description="Cytochrome c oxidase subunit IV bacterial aa3 type" evidence="2">
    <location>
        <begin position="2"/>
        <end position="34"/>
    </location>
</feature>
<comment type="caution">
    <text evidence="3">The sequence shown here is derived from an EMBL/GenBank/DDBJ whole genome shotgun (WGS) entry which is preliminary data.</text>
</comment>
<evidence type="ECO:0000313" key="3">
    <source>
        <dbReference type="EMBL" id="MBB3860206.1"/>
    </source>
</evidence>
<evidence type="ECO:0000256" key="1">
    <source>
        <dbReference type="SAM" id="Phobius"/>
    </source>
</evidence>
<evidence type="ECO:0000313" key="4">
    <source>
        <dbReference type="Proteomes" id="UP000562395"/>
    </source>
</evidence>
<keyword evidence="1" id="KW-0812">Transmembrane</keyword>
<proteinExistence type="predicted"/>
<dbReference type="Pfam" id="PF07835">
    <property type="entry name" value="COX4_pro_2"/>
    <property type="match status" value="1"/>
</dbReference>
<accession>A0A7W6EVI8</accession>
<dbReference type="Gene3D" id="1.20.5.160">
    <property type="entry name" value="Bacterial aa3 type cytochrome c oxidase subunit IV"/>
    <property type="match status" value="1"/>
</dbReference>
<dbReference type="InterPro" id="IPR036596">
    <property type="entry name" value="Cyt-C_aa3_sf"/>
</dbReference>
<dbReference type="SUPFAM" id="SSF81469">
    <property type="entry name" value="Bacterial aa3 type cytochrome c oxidase subunit IV"/>
    <property type="match status" value="1"/>
</dbReference>
<dbReference type="InterPro" id="IPR012422">
    <property type="entry name" value="Cyt_c_oxidase_su4_bac-aa3"/>
</dbReference>
<protein>
    <recommendedName>
        <fullName evidence="2">Cytochrome c oxidase subunit IV bacterial aa3 type domain-containing protein</fullName>
    </recommendedName>
</protein>
<keyword evidence="1" id="KW-1133">Transmembrane helix</keyword>
<dbReference type="AlphaFoldDB" id="A0A7W6EVI8"/>
<feature type="transmembrane region" description="Helical" evidence="1">
    <location>
        <begin position="20"/>
        <end position="39"/>
    </location>
</feature>
<keyword evidence="1" id="KW-0472">Membrane</keyword>
<evidence type="ECO:0000259" key="2">
    <source>
        <dbReference type="Pfam" id="PF07835"/>
    </source>
</evidence>
<gene>
    <name evidence="3" type="ORF">GGQ88_001472</name>
</gene>